<dbReference type="AlphaFoldDB" id="A0A2V1P619"/>
<dbReference type="Proteomes" id="UP000245293">
    <property type="component" value="Unassembled WGS sequence"/>
</dbReference>
<protein>
    <submittedName>
        <fullName evidence="1">Uncharacterized protein</fullName>
    </submittedName>
</protein>
<name>A0A2V1P619_9RHOB</name>
<dbReference type="RefSeq" id="WP_109388854.1">
    <property type="nucleotide sequence ID" value="NZ_QETF01000009.1"/>
</dbReference>
<sequence length="112" mass="12122">MFRLLLVIIVLGGLAAFLTRPTEAEIRGKARAIVKDSIEQGAFDDVSDPALALLVAGCRADVAACADVLVRAIDITYDDRRLYARVDVRGFGRSATCYAAFTKLFCPDGLVR</sequence>
<reference evidence="2" key="1">
    <citation type="submission" date="2018-05" db="EMBL/GenBank/DDBJ databases">
        <authorList>
            <person name="Du Z."/>
            <person name="Wang X."/>
        </authorList>
    </citation>
    <scope>NUCLEOTIDE SEQUENCE [LARGE SCALE GENOMIC DNA]</scope>
    <source>
        <strain evidence="2">WDS4C29</strain>
    </source>
</reference>
<accession>A0A2V1P619</accession>
<dbReference type="OrthoDB" id="7868749at2"/>
<keyword evidence="2" id="KW-1185">Reference proteome</keyword>
<evidence type="ECO:0000313" key="2">
    <source>
        <dbReference type="Proteomes" id="UP000245293"/>
    </source>
</evidence>
<dbReference type="EMBL" id="QETF01000009">
    <property type="protein sequence ID" value="PWG16817.1"/>
    <property type="molecule type" value="Genomic_DNA"/>
</dbReference>
<evidence type="ECO:0000313" key="1">
    <source>
        <dbReference type="EMBL" id="PWG16817.1"/>
    </source>
</evidence>
<organism evidence="1 2">
    <name type="scientific">Salibaculum griseiflavum</name>
    <dbReference type="NCBI Taxonomy" id="1914409"/>
    <lineage>
        <taxon>Bacteria</taxon>
        <taxon>Pseudomonadati</taxon>
        <taxon>Pseudomonadota</taxon>
        <taxon>Alphaproteobacteria</taxon>
        <taxon>Rhodobacterales</taxon>
        <taxon>Roseobacteraceae</taxon>
        <taxon>Salibaculum</taxon>
    </lineage>
</organism>
<gene>
    <name evidence="1" type="ORF">DFK10_09820</name>
</gene>
<comment type="caution">
    <text evidence="1">The sequence shown here is derived from an EMBL/GenBank/DDBJ whole genome shotgun (WGS) entry which is preliminary data.</text>
</comment>
<proteinExistence type="predicted"/>